<keyword evidence="2" id="KW-1185">Reference proteome</keyword>
<dbReference type="EMBL" id="BK013705">
    <property type="protein sequence ID" value="DAD51055.1"/>
    <property type="molecule type" value="Genomic_RNA"/>
</dbReference>
<reference evidence="1" key="1">
    <citation type="submission" date="2020-09" db="EMBL/GenBank/DDBJ databases">
        <title>Leviviricetes taxonomy.</title>
        <authorList>
            <person name="Stockdale S.R."/>
            <person name="Callanan J."/>
            <person name="Adriaenssens E.M."/>
            <person name="Kuhn J.H."/>
            <person name="Rumnieks J."/>
            <person name="Shkoporov A."/>
            <person name="Draper L.A."/>
            <person name="Ross P."/>
            <person name="Hill C."/>
        </authorList>
    </citation>
    <scope>NUCLEOTIDE SEQUENCE</scope>
</reference>
<name>A0A8S5L0U0_9VIRU</name>
<sequence>MALADPQTLTFDAGAISLPRISVTPSSSVYRIPNGLVTLTVTQNRSKRNRTTIRIDGSKTVSDPLLPAVNKVVSMSTYVVVDRPLVGFSQEDLLDSLNGLVGWIQASSGANAEKVLGGES</sequence>
<evidence type="ECO:0000313" key="1">
    <source>
        <dbReference type="EMBL" id="DAD51055.1"/>
    </source>
</evidence>
<dbReference type="Proteomes" id="UP000677468">
    <property type="component" value="Segment"/>
</dbReference>
<dbReference type="RefSeq" id="YP_010771555.1">
    <property type="nucleotide sequence ID" value="NC_074592.1"/>
</dbReference>
<keyword evidence="1" id="KW-0167">Capsid protein</keyword>
<dbReference type="KEGG" id="vg:80401248"/>
<organism evidence="1 2">
    <name type="scientific">ssRNA phage SRR6960802_4</name>
    <dbReference type="NCBI Taxonomy" id="2786610"/>
    <lineage>
        <taxon>Viruses</taxon>
        <taxon>Riboviria</taxon>
        <taxon>Orthornavirae</taxon>
        <taxon>Lenarviricota</taxon>
        <taxon>Leviviricetes</taxon>
        <taxon>Timlovirales</taxon>
        <taxon>Steitzviridae</taxon>
        <taxon>Hodnevirus</taxon>
        <taxon>Hodnevirus asienecus</taxon>
        <taxon>Gredihovirus asienecus</taxon>
    </lineage>
</organism>
<dbReference type="GeneID" id="80401248"/>
<dbReference type="GO" id="GO:0019028">
    <property type="term" value="C:viral capsid"/>
    <property type="evidence" value="ECO:0007669"/>
    <property type="project" value="UniProtKB-KW"/>
</dbReference>
<protein>
    <submittedName>
        <fullName evidence="1">Coat protein</fullName>
    </submittedName>
</protein>
<evidence type="ECO:0000313" key="2">
    <source>
        <dbReference type="Proteomes" id="UP000677468"/>
    </source>
</evidence>
<accession>A0A8S5L0U0</accession>
<proteinExistence type="predicted"/>
<keyword evidence="1" id="KW-0946">Virion</keyword>
<gene>
    <name evidence="1" type="primary">SRR6960802_4_2</name>
</gene>